<evidence type="ECO:0000313" key="3">
    <source>
        <dbReference type="EMBL" id="TRW26752.1"/>
    </source>
</evidence>
<dbReference type="InterPro" id="IPR012334">
    <property type="entry name" value="Pectin_lyas_fold"/>
</dbReference>
<dbReference type="OrthoDB" id="606446at2"/>
<dbReference type="AlphaFoldDB" id="A0A552V8F4"/>
<accession>A0A552V8F4</accession>
<proteinExistence type="predicted"/>
<evidence type="ECO:0000313" key="4">
    <source>
        <dbReference type="Proteomes" id="UP000320643"/>
    </source>
</evidence>
<evidence type="ECO:0000256" key="1">
    <source>
        <dbReference type="SAM" id="SignalP"/>
    </source>
</evidence>
<comment type="caution">
    <text evidence="3">The sequence shown here is derived from an EMBL/GenBank/DDBJ whole genome shotgun (WGS) entry which is preliminary data.</text>
</comment>
<gene>
    <name evidence="3" type="ORF">FMM05_05080</name>
</gene>
<evidence type="ECO:0000259" key="2">
    <source>
        <dbReference type="Pfam" id="PF12708"/>
    </source>
</evidence>
<name>A0A552V8F4_9FLAO</name>
<dbReference type="EMBL" id="VJVZ01000002">
    <property type="protein sequence ID" value="TRW26752.1"/>
    <property type="molecule type" value="Genomic_DNA"/>
</dbReference>
<dbReference type="Proteomes" id="UP000320643">
    <property type="component" value="Unassembled WGS sequence"/>
</dbReference>
<dbReference type="InterPro" id="IPR024535">
    <property type="entry name" value="RHGA/B-epi-like_pectate_lyase"/>
</dbReference>
<sequence length="573" mass="63128">MRKFTSSIILILYFTAVAQNPAIKRAATITNSAENPFTSKDLTVVNTIADMQKLTLTANANNKLIYVKGYFEPGDDGGGLFIYKHGNEQPTNMGTIFDAKTGRWLRQYSGYMNVAYFGVLRAWEQKGGISVSDRIQNMIDFASANSIYSEQSDVTIYFPNGQYFIDKPLIIKDRVKLLGSPGTLLTNKGDKYDYMFTLDKGPVTHVRMENFHINCNKQKGVGGMHFKAAFTKEGMQHGGLWDAVFKNIFITEASNPGIYLEGGEASQGFNLPHQFIIFENVRVTRINPKEPSLKMTGYNANMTFTNCEFRNADTMPTPAENCIDGACILITSNDMPPTQEGSYAISFINSGFGGYSRYGAVITNSKQITFDTGFYEGMDTAFKILNCKHIQIINNRFANAAGAGSLNESFSHTGNSGSLFEIENSNVTIANNHHDVSQIDYPSLPNQYFIIGNGNDNTIDNQNNTFRIPELGKTKGTLQTIQPVYQTLDVGSKKVVQVTSSSYGTVDISTIYGDIATGETLFIQVSGCKLRFLSSDTGNSGGNLMLNGEGSLTVNDGQSVMFIKVENNFQLVR</sequence>
<reference evidence="3 4" key="1">
    <citation type="submission" date="2019-07" db="EMBL/GenBank/DDBJ databases">
        <title>Flavobacterium sp. nov., isolated from glacier ice.</title>
        <authorList>
            <person name="Liu Q."/>
            <person name="Xin Y.-H."/>
        </authorList>
    </citation>
    <scope>NUCLEOTIDE SEQUENCE [LARGE SCALE GENOMIC DNA]</scope>
    <source>
        <strain evidence="3 4">ZT4R6</strain>
    </source>
</reference>
<dbReference type="Gene3D" id="2.160.20.10">
    <property type="entry name" value="Single-stranded right-handed beta-helix, Pectin lyase-like"/>
    <property type="match status" value="1"/>
</dbReference>
<protein>
    <recommendedName>
        <fullName evidence="2">Rhamnogalacturonase A/B/Epimerase-like pectate lyase domain-containing protein</fullName>
    </recommendedName>
</protein>
<feature type="signal peptide" evidence="1">
    <location>
        <begin position="1"/>
        <end position="18"/>
    </location>
</feature>
<feature type="domain" description="Rhamnogalacturonase A/B/Epimerase-like pectate lyase" evidence="2">
    <location>
        <begin position="132"/>
        <end position="313"/>
    </location>
</feature>
<feature type="chain" id="PRO_5022026343" description="Rhamnogalacturonase A/B/Epimerase-like pectate lyase domain-containing protein" evidence="1">
    <location>
        <begin position="19"/>
        <end position="573"/>
    </location>
</feature>
<organism evidence="3 4">
    <name type="scientific">Flavobacterium zepuense</name>
    <dbReference type="NCBI Taxonomy" id="2593302"/>
    <lineage>
        <taxon>Bacteria</taxon>
        <taxon>Pseudomonadati</taxon>
        <taxon>Bacteroidota</taxon>
        <taxon>Flavobacteriia</taxon>
        <taxon>Flavobacteriales</taxon>
        <taxon>Flavobacteriaceae</taxon>
        <taxon>Flavobacterium</taxon>
    </lineage>
</organism>
<dbReference type="SUPFAM" id="SSF51126">
    <property type="entry name" value="Pectin lyase-like"/>
    <property type="match status" value="1"/>
</dbReference>
<keyword evidence="4" id="KW-1185">Reference proteome</keyword>
<dbReference type="InterPro" id="IPR011050">
    <property type="entry name" value="Pectin_lyase_fold/virulence"/>
</dbReference>
<dbReference type="Pfam" id="PF12708">
    <property type="entry name" value="Pect-lyase_RHGA_epim"/>
    <property type="match status" value="1"/>
</dbReference>
<keyword evidence="1" id="KW-0732">Signal</keyword>
<dbReference type="RefSeq" id="WP_143372250.1">
    <property type="nucleotide sequence ID" value="NZ_VJVZ01000002.1"/>
</dbReference>